<name>A0A369P731_9ACTN</name>
<reference evidence="2 3" key="1">
    <citation type="journal article" date="2018" name="Elife">
        <title>Discovery and characterization of a prevalent human gut bacterial enzyme sufficient for the inactivation of a family of plant toxins.</title>
        <authorList>
            <person name="Koppel N."/>
            <person name="Bisanz J.E."/>
            <person name="Pandelia M.E."/>
            <person name="Turnbaugh P.J."/>
            <person name="Balskus E.P."/>
        </authorList>
    </citation>
    <scope>NUCLEOTIDE SEQUENCE [LARGE SCALE GENOMIC DNA]</scope>
    <source>
        <strain evidence="2 3">OB21 GAM 11</strain>
    </source>
</reference>
<evidence type="ECO:0008006" key="4">
    <source>
        <dbReference type="Google" id="ProtNLM"/>
    </source>
</evidence>
<keyword evidence="1" id="KW-0812">Transmembrane</keyword>
<keyword evidence="1" id="KW-0472">Membrane</keyword>
<protein>
    <recommendedName>
        <fullName evidence="4">MATE family efflux transporter</fullName>
    </recommendedName>
</protein>
<dbReference type="EMBL" id="PPUT01000001">
    <property type="protein sequence ID" value="RDC47075.1"/>
    <property type="molecule type" value="Genomic_DNA"/>
</dbReference>
<keyword evidence="1" id="KW-1133">Transmembrane helix</keyword>
<dbReference type="RefSeq" id="WP_114548275.1">
    <property type="nucleotide sequence ID" value="NZ_PPUT01000001.1"/>
</dbReference>
<sequence length="104" mass="11015">MSASTDQAAILYLRITCSVNGIFYASMYALDSFALASGAPKLTLANSLIDAFIMRMGLAWLLAASLGCGFIGIYAAQAAAPVPPALIGFAYLRLWARRNSPAHQ</sequence>
<gene>
    <name evidence="2" type="ORF">C1850_01120</name>
</gene>
<comment type="caution">
    <text evidence="2">The sequence shown here is derived from an EMBL/GenBank/DDBJ whole genome shotgun (WGS) entry which is preliminary data.</text>
</comment>
<feature type="transmembrane region" description="Helical" evidence="1">
    <location>
        <begin position="69"/>
        <end position="92"/>
    </location>
</feature>
<dbReference type="AlphaFoldDB" id="A0A369P731"/>
<feature type="transmembrane region" description="Helical" evidence="1">
    <location>
        <begin position="12"/>
        <end position="30"/>
    </location>
</feature>
<dbReference type="Proteomes" id="UP000253805">
    <property type="component" value="Unassembled WGS sequence"/>
</dbReference>
<evidence type="ECO:0000313" key="3">
    <source>
        <dbReference type="Proteomes" id="UP000253805"/>
    </source>
</evidence>
<evidence type="ECO:0000313" key="2">
    <source>
        <dbReference type="EMBL" id="RDC47075.1"/>
    </source>
</evidence>
<organism evidence="2 3">
    <name type="scientific">Adlercreutzia equolifaciens subsp. celatus</name>
    <dbReference type="NCBI Taxonomy" id="394340"/>
    <lineage>
        <taxon>Bacteria</taxon>
        <taxon>Bacillati</taxon>
        <taxon>Actinomycetota</taxon>
        <taxon>Coriobacteriia</taxon>
        <taxon>Eggerthellales</taxon>
        <taxon>Eggerthellaceae</taxon>
        <taxon>Adlercreutzia</taxon>
    </lineage>
</organism>
<accession>A0A369P731</accession>
<evidence type="ECO:0000256" key="1">
    <source>
        <dbReference type="SAM" id="Phobius"/>
    </source>
</evidence>
<proteinExistence type="predicted"/>